<feature type="compositionally biased region" description="Basic and acidic residues" evidence="6">
    <location>
        <begin position="94"/>
        <end position="104"/>
    </location>
</feature>
<keyword evidence="10" id="KW-1185">Reference proteome</keyword>
<protein>
    <recommendedName>
        <fullName evidence="2">tRNA-intron lyase</fullName>
        <ecNumber evidence="2">4.6.1.16</ecNumber>
    </recommendedName>
</protein>
<feature type="compositionally biased region" description="Low complexity" evidence="6">
    <location>
        <begin position="200"/>
        <end position="217"/>
    </location>
</feature>
<dbReference type="STRING" id="105231.A0A1Y1I147"/>
<dbReference type="OrthoDB" id="48041at2759"/>
<dbReference type="Pfam" id="PF26577">
    <property type="entry name" value="TSEN34_N"/>
    <property type="match status" value="1"/>
</dbReference>
<dbReference type="PANTHER" id="PTHR13070:SF0">
    <property type="entry name" value="TRNA-SPLICING ENDONUCLEASE SUBUNIT SEN34"/>
    <property type="match status" value="1"/>
</dbReference>
<dbReference type="EMBL" id="DF237147">
    <property type="protein sequence ID" value="GAQ84634.1"/>
    <property type="molecule type" value="Genomic_DNA"/>
</dbReference>
<dbReference type="InterPro" id="IPR011856">
    <property type="entry name" value="tRNA_endonuc-like_dom_sf"/>
</dbReference>
<proteinExistence type="inferred from homology"/>
<feature type="domain" description="TSEN34 N-terminal" evidence="8">
    <location>
        <begin position="6"/>
        <end position="71"/>
    </location>
</feature>
<dbReference type="Proteomes" id="UP000054558">
    <property type="component" value="Unassembled WGS sequence"/>
</dbReference>
<dbReference type="SUPFAM" id="SSF53032">
    <property type="entry name" value="tRNA-intron endonuclease catalytic domain-like"/>
    <property type="match status" value="1"/>
</dbReference>
<dbReference type="PANTHER" id="PTHR13070">
    <property type="entry name" value="TRNA-SPLICING ENDONUCLEASE SUBUNIT SEN34-RELATED"/>
    <property type="match status" value="1"/>
</dbReference>
<comment type="similarity">
    <text evidence="1">Belongs to the tRNA-intron endonuclease family.</text>
</comment>
<dbReference type="Gene3D" id="3.40.1350.10">
    <property type="match status" value="1"/>
</dbReference>
<feature type="compositionally biased region" description="Basic and acidic residues" evidence="6">
    <location>
        <begin position="145"/>
        <end position="155"/>
    </location>
</feature>
<reference evidence="9 10" key="1">
    <citation type="journal article" date="2014" name="Nat. Commun.">
        <title>Klebsormidium flaccidum genome reveals primary factors for plant terrestrial adaptation.</title>
        <authorList>
            <person name="Hori K."/>
            <person name="Maruyama F."/>
            <person name="Fujisawa T."/>
            <person name="Togashi T."/>
            <person name="Yamamoto N."/>
            <person name="Seo M."/>
            <person name="Sato S."/>
            <person name="Yamada T."/>
            <person name="Mori H."/>
            <person name="Tajima N."/>
            <person name="Moriyama T."/>
            <person name="Ikeuchi M."/>
            <person name="Watanabe M."/>
            <person name="Wada H."/>
            <person name="Kobayashi K."/>
            <person name="Saito M."/>
            <person name="Masuda T."/>
            <person name="Sasaki-Sekimoto Y."/>
            <person name="Mashiguchi K."/>
            <person name="Awai K."/>
            <person name="Shimojima M."/>
            <person name="Masuda S."/>
            <person name="Iwai M."/>
            <person name="Nobusawa T."/>
            <person name="Narise T."/>
            <person name="Kondo S."/>
            <person name="Saito H."/>
            <person name="Sato R."/>
            <person name="Murakawa M."/>
            <person name="Ihara Y."/>
            <person name="Oshima-Yamada Y."/>
            <person name="Ohtaka K."/>
            <person name="Satoh M."/>
            <person name="Sonobe K."/>
            <person name="Ishii M."/>
            <person name="Ohtani R."/>
            <person name="Kanamori-Sato M."/>
            <person name="Honoki R."/>
            <person name="Miyazaki D."/>
            <person name="Mochizuki H."/>
            <person name="Umetsu J."/>
            <person name="Higashi K."/>
            <person name="Shibata D."/>
            <person name="Kamiya Y."/>
            <person name="Sato N."/>
            <person name="Nakamura Y."/>
            <person name="Tabata S."/>
            <person name="Ida S."/>
            <person name="Kurokawa K."/>
            <person name="Ohta H."/>
        </authorList>
    </citation>
    <scope>NUCLEOTIDE SEQUENCE [LARGE SCALE GENOMIC DNA]</scope>
    <source>
        <strain evidence="9 10">NIES-2285</strain>
    </source>
</reference>
<evidence type="ECO:0000256" key="1">
    <source>
        <dbReference type="ARBA" id="ARBA00008078"/>
    </source>
</evidence>
<dbReference type="GO" id="GO:0003676">
    <property type="term" value="F:nucleic acid binding"/>
    <property type="evidence" value="ECO:0007669"/>
    <property type="project" value="InterPro"/>
</dbReference>
<dbReference type="GO" id="GO:0000379">
    <property type="term" value="P:tRNA-type intron splice site recognition and cleavage"/>
    <property type="evidence" value="ECO:0000318"/>
    <property type="project" value="GO_Central"/>
</dbReference>
<gene>
    <name evidence="9" type="ORF">KFL_001980160</name>
</gene>
<evidence type="ECO:0000259" key="8">
    <source>
        <dbReference type="Pfam" id="PF26577"/>
    </source>
</evidence>
<dbReference type="InterPro" id="IPR006677">
    <property type="entry name" value="tRNA_intron_Endonuc_cat-like"/>
</dbReference>
<evidence type="ECO:0000256" key="5">
    <source>
        <dbReference type="ARBA" id="ARBA00034031"/>
    </source>
</evidence>
<dbReference type="GO" id="GO:0000213">
    <property type="term" value="F:tRNA-intron lyase activity"/>
    <property type="evidence" value="ECO:0000318"/>
    <property type="project" value="GO_Central"/>
</dbReference>
<dbReference type="CDD" id="cd22363">
    <property type="entry name" value="tRNA-intron_lyase_C"/>
    <property type="match status" value="1"/>
</dbReference>
<keyword evidence="3" id="KW-0819">tRNA processing</keyword>
<dbReference type="GO" id="GO:0005634">
    <property type="term" value="C:nucleus"/>
    <property type="evidence" value="ECO:0007669"/>
    <property type="project" value="UniProtKB-ARBA"/>
</dbReference>
<evidence type="ECO:0000256" key="6">
    <source>
        <dbReference type="SAM" id="MobiDB-lite"/>
    </source>
</evidence>
<organism evidence="9 10">
    <name type="scientific">Klebsormidium nitens</name>
    <name type="common">Green alga</name>
    <name type="synonym">Ulothrix nitens</name>
    <dbReference type="NCBI Taxonomy" id="105231"/>
    <lineage>
        <taxon>Eukaryota</taxon>
        <taxon>Viridiplantae</taxon>
        <taxon>Streptophyta</taxon>
        <taxon>Klebsormidiophyceae</taxon>
        <taxon>Klebsormidiales</taxon>
        <taxon>Klebsormidiaceae</taxon>
        <taxon>Klebsormidium</taxon>
    </lineage>
</organism>
<evidence type="ECO:0000256" key="3">
    <source>
        <dbReference type="ARBA" id="ARBA00022694"/>
    </source>
</evidence>
<dbReference type="OMA" id="GWGVKPK"/>
<evidence type="ECO:0000256" key="2">
    <source>
        <dbReference type="ARBA" id="ARBA00012573"/>
    </source>
</evidence>
<evidence type="ECO:0000259" key="7">
    <source>
        <dbReference type="Pfam" id="PF01974"/>
    </source>
</evidence>
<evidence type="ECO:0000313" key="9">
    <source>
        <dbReference type="EMBL" id="GAQ84634.1"/>
    </source>
</evidence>
<feature type="compositionally biased region" description="Polar residues" evidence="6">
    <location>
        <begin position="105"/>
        <end position="117"/>
    </location>
</feature>
<dbReference type="EC" id="4.6.1.16" evidence="2"/>
<dbReference type="Pfam" id="PF01974">
    <property type="entry name" value="tRNA_int_endo"/>
    <property type="match status" value="1"/>
</dbReference>
<dbReference type="NCBIfam" id="TIGR00324">
    <property type="entry name" value="endA"/>
    <property type="match status" value="1"/>
</dbReference>
<comment type="catalytic activity">
    <reaction evidence="5">
        <text>pretRNA = a 3'-half-tRNA molecule with a 5'-OH end + a 5'-half-tRNA molecule with a 2',3'-cyclic phosphate end + an intron with a 2',3'-cyclic phosphate and a 5'-hydroxyl terminus.</text>
        <dbReference type="EC" id="4.6.1.16"/>
    </reaction>
</comment>
<evidence type="ECO:0000313" key="10">
    <source>
        <dbReference type="Proteomes" id="UP000054558"/>
    </source>
</evidence>
<name>A0A1Y1I147_KLENI</name>
<accession>A0A1Y1I147</accession>
<keyword evidence="4" id="KW-0456">Lyase</keyword>
<dbReference type="InterPro" id="IPR036167">
    <property type="entry name" value="tRNA_intron_Endo_cat-like_sf"/>
</dbReference>
<dbReference type="InterPro" id="IPR059049">
    <property type="entry name" value="TSEN34_N"/>
</dbReference>
<feature type="domain" description="tRNA intron endonuclease catalytic" evidence="7">
    <location>
        <begin position="266"/>
        <end position="342"/>
    </location>
</feature>
<feature type="region of interest" description="Disordered" evidence="6">
    <location>
        <begin position="83"/>
        <end position="223"/>
    </location>
</feature>
<dbReference type="AlphaFoldDB" id="A0A1Y1I147"/>
<sequence>MVSEVVVHLATGRGYVWSADDVKLLREQRRFIGALIGPNTGNTHQEHMPHSLPLLLMPEELQLGLKRGWFLIAPDPLPLAVLSQAPAPTPTQEDLERLSEKRSQSEATTDANTSQPKEPSPPNVQGPATVPTTVPEAGKRAAIIDTERIASDRVADNGTDAIQDRQADEEVSSSPSALESRGEAVSGVEDATVGAGGDAGSDAAAAPCEPSTPASAPAKKKKGSREEEYWLSFAGTMQKNVLTKSPDSIDAAVPGVPAPPHEESDRFVVYEDMYVRGYTITSGTNFGGNFLAYAGDPMDYHSEFVVRVLSKASRLPYPSLSAASRVALTARKKFLIALVSRKEGGSEGWERQVQYFVIAPDLVTASGVSRGLRAVPPPPPRKRT</sequence>
<evidence type="ECO:0000256" key="4">
    <source>
        <dbReference type="ARBA" id="ARBA00023239"/>
    </source>
</evidence>
<dbReference type="InterPro" id="IPR006676">
    <property type="entry name" value="tRNA_splic"/>
</dbReference>